<keyword evidence="3" id="KW-0677">Repeat</keyword>
<dbReference type="Gene3D" id="1.25.40.10">
    <property type="entry name" value="Tetratricopeptide repeat domain"/>
    <property type="match status" value="2"/>
</dbReference>
<evidence type="ECO:0000256" key="8">
    <source>
        <dbReference type="ARBA" id="ARBA00023136"/>
    </source>
</evidence>
<feature type="repeat" description="TPR" evidence="10">
    <location>
        <begin position="19"/>
        <end position="52"/>
    </location>
</feature>
<dbReference type="Pfam" id="PF14559">
    <property type="entry name" value="TPR_19"/>
    <property type="match status" value="1"/>
</dbReference>
<keyword evidence="7" id="KW-0496">Mitochondrion</keyword>
<dbReference type="GO" id="GO:0045039">
    <property type="term" value="P:protein insertion into mitochondrial inner membrane"/>
    <property type="evidence" value="ECO:0007669"/>
    <property type="project" value="TreeGrafter"/>
</dbReference>
<feature type="repeat" description="TPR" evidence="10">
    <location>
        <begin position="444"/>
        <end position="477"/>
    </location>
</feature>
<dbReference type="PANTHER" id="PTHR46208">
    <property type="entry name" value="MITOCHONDRIAL IMPORT RECEPTOR SUBUNIT TOM70"/>
    <property type="match status" value="1"/>
</dbReference>
<dbReference type="PROSITE" id="PS50005">
    <property type="entry name" value="TPR"/>
    <property type="match status" value="5"/>
</dbReference>
<dbReference type="OrthoDB" id="66418at2759"/>
<dbReference type="InterPro" id="IPR019734">
    <property type="entry name" value="TPR_rpt"/>
</dbReference>
<reference evidence="11" key="1">
    <citation type="submission" date="2020-11" db="EMBL/GenBank/DDBJ databases">
        <authorList>
            <person name="Tran Van P."/>
        </authorList>
    </citation>
    <scope>NUCLEOTIDE SEQUENCE</scope>
</reference>
<evidence type="ECO:0000256" key="3">
    <source>
        <dbReference type="ARBA" id="ARBA00022737"/>
    </source>
</evidence>
<name>A0A7R9A1N7_9CRUS</name>
<evidence type="ECO:0000256" key="9">
    <source>
        <dbReference type="ARBA" id="ARBA00038030"/>
    </source>
</evidence>
<feature type="repeat" description="TPR" evidence="10">
    <location>
        <begin position="266"/>
        <end position="299"/>
    </location>
</feature>
<dbReference type="InterPro" id="IPR011990">
    <property type="entry name" value="TPR-like_helical_dom_sf"/>
</dbReference>
<dbReference type="EMBL" id="CAJPEV010000623">
    <property type="protein sequence ID" value="CAG0887022.1"/>
    <property type="molecule type" value="Genomic_DNA"/>
</dbReference>
<evidence type="ECO:0008006" key="13">
    <source>
        <dbReference type="Google" id="ProtNLM"/>
    </source>
</evidence>
<keyword evidence="4" id="KW-1000">Mitochondrion outer membrane</keyword>
<dbReference type="EMBL" id="LR900140">
    <property type="protein sequence ID" value="CAD7244379.1"/>
    <property type="molecule type" value="Genomic_DNA"/>
</dbReference>
<keyword evidence="8" id="KW-0472">Membrane</keyword>
<dbReference type="SMART" id="SM00028">
    <property type="entry name" value="TPR"/>
    <property type="match status" value="9"/>
</dbReference>
<proteinExistence type="inferred from homology"/>
<evidence type="ECO:0000313" key="11">
    <source>
        <dbReference type="EMBL" id="CAD7244379.1"/>
    </source>
</evidence>
<dbReference type="PROSITE" id="PS50293">
    <property type="entry name" value="TPR_REGION"/>
    <property type="match status" value="1"/>
</dbReference>
<keyword evidence="12" id="KW-1185">Reference proteome</keyword>
<dbReference type="GO" id="GO:0005741">
    <property type="term" value="C:mitochondrial outer membrane"/>
    <property type="evidence" value="ECO:0007669"/>
    <property type="project" value="UniProtKB-SubCell"/>
</dbReference>
<dbReference type="Proteomes" id="UP000677054">
    <property type="component" value="Unassembled WGS sequence"/>
</dbReference>
<evidence type="ECO:0000256" key="10">
    <source>
        <dbReference type="PROSITE-ProRule" id="PRU00339"/>
    </source>
</evidence>
<sequence>MLSTSALVEIAKLTPLEKAQLAKAEGNKCFKNRDYKEALKHYSEAIELCPKDATMDLATFYQNRAATHEYLGDNKAARDDCTTALELNPKYVKALQRRAKVCETMEDLQQALEDVTAVCILECFSNVSALQAADRILKQLGKMRAKETWEKKDCVFPSKCFIRTLLASFKDDPVMQDVLQQGKANGYPEEPLIGMAKAKEALRNEDYELVLDACEEELAGDVASPHHAEALCLRGTFHYLRSDLSKAVSDYSAVVSMEDAPVKVRANAIIRRALVKLQLDDFDGCKDDFEEAIRINPSSADAHYQRGQVFFLLEKYEEALEDFKKAVALAEDDFPVAEAQQLYTEYKISSNADKNQVNSIIKRFQEVEERYPKCGELMALLAQIYVEQNDLNKANACFDRAIQADPENATLLVHKGMLQLQTRMDIVKATEYLKQAIEVDNKCGYAYEMLGTLEVQKGNLPYSVELFNEAIRLAKTEDDMAHLFSLKEAAIAQKHLSEKLGVTLPSFPGM</sequence>
<dbReference type="AlphaFoldDB" id="A0A7R9A1N7"/>
<evidence type="ECO:0000256" key="7">
    <source>
        <dbReference type="ARBA" id="ARBA00023128"/>
    </source>
</evidence>
<evidence type="ECO:0000256" key="2">
    <source>
        <dbReference type="ARBA" id="ARBA00022692"/>
    </source>
</evidence>
<dbReference type="PANTHER" id="PTHR46208:SF1">
    <property type="entry name" value="MITOCHONDRIAL IMPORT RECEPTOR SUBUNIT TOM70"/>
    <property type="match status" value="1"/>
</dbReference>
<dbReference type="GO" id="GO:0008320">
    <property type="term" value="F:protein transmembrane transporter activity"/>
    <property type="evidence" value="ECO:0007669"/>
    <property type="project" value="TreeGrafter"/>
</dbReference>
<evidence type="ECO:0000256" key="5">
    <source>
        <dbReference type="ARBA" id="ARBA00022803"/>
    </source>
</evidence>
<evidence type="ECO:0000313" key="12">
    <source>
        <dbReference type="Proteomes" id="UP000677054"/>
    </source>
</evidence>
<feature type="repeat" description="TPR" evidence="10">
    <location>
        <begin position="375"/>
        <end position="408"/>
    </location>
</feature>
<dbReference type="SUPFAM" id="SSF48452">
    <property type="entry name" value="TPR-like"/>
    <property type="match status" value="1"/>
</dbReference>
<dbReference type="GO" id="GO:0030943">
    <property type="term" value="F:mitochondrion targeting sequence binding"/>
    <property type="evidence" value="ECO:0007669"/>
    <property type="project" value="TreeGrafter"/>
</dbReference>
<feature type="repeat" description="TPR" evidence="10">
    <location>
        <begin position="300"/>
        <end position="333"/>
    </location>
</feature>
<evidence type="ECO:0000256" key="4">
    <source>
        <dbReference type="ARBA" id="ARBA00022787"/>
    </source>
</evidence>
<keyword evidence="2" id="KW-0812">Transmembrane</keyword>
<dbReference type="InterPro" id="IPR013105">
    <property type="entry name" value="TPR_2"/>
</dbReference>
<accession>A0A7R9A1N7</accession>
<evidence type="ECO:0000256" key="1">
    <source>
        <dbReference type="ARBA" id="ARBA00004572"/>
    </source>
</evidence>
<dbReference type="Pfam" id="PF13181">
    <property type="entry name" value="TPR_8"/>
    <property type="match status" value="2"/>
</dbReference>
<protein>
    <recommendedName>
        <fullName evidence="13">Mitochondrial import receptor subunit TOM70</fullName>
    </recommendedName>
</protein>
<dbReference type="Pfam" id="PF07719">
    <property type="entry name" value="TPR_2"/>
    <property type="match status" value="1"/>
</dbReference>
<comment type="subcellular location">
    <subcellularLocation>
        <location evidence="1">Mitochondrion outer membrane</location>
        <topology evidence="1">Single-pass membrane protein</topology>
    </subcellularLocation>
</comment>
<gene>
    <name evidence="11" type="ORF">DSTB1V02_LOCUS4276</name>
</gene>
<keyword evidence="6" id="KW-1133">Transmembrane helix</keyword>
<organism evidence="11">
    <name type="scientific">Darwinula stevensoni</name>
    <dbReference type="NCBI Taxonomy" id="69355"/>
    <lineage>
        <taxon>Eukaryota</taxon>
        <taxon>Metazoa</taxon>
        <taxon>Ecdysozoa</taxon>
        <taxon>Arthropoda</taxon>
        <taxon>Crustacea</taxon>
        <taxon>Oligostraca</taxon>
        <taxon>Ostracoda</taxon>
        <taxon>Podocopa</taxon>
        <taxon>Podocopida</taxon>
        <taxon>Darwinulocopina</taxon>
        <taxon>Darwinuloidea</taxon>
        <taxon>Darwinulidae</taxon>
        <taxon>Darwinula</taxon>
    </lineage>
</organism>
<comment type="similarity">
    <text evidence="9">Belongs to the Tom70 family.</text>
</comment>
<evidence type="ECO:0000256" key="6">
    <source>
        <dbReference type="ARBA" id="ARBA00022989"/>
    </source>
</evidence>
<dbReference type="GO" id="GO:0030150">
    <property type="term" value="P:protein import into mitochondrial matrix"/>
    <property type="evidence" value="ECO:0007669"/>
    <property type="project" value="TreeGrafter"/>
</dbReference>
<dbReference type="Pfam" id="PF00515">
    <property type="entry name" value="TPR_1"/>
    <property type="match status" value="1"/>
</dbReference>
<keyword evidence="5 10" id="KW-0802">TPR repeat</keyword>